<accession>A0A9P1BG61</accession>
<sequence length="342" mass="38018">MSGNRCGSCRWTSLPLLRPADGCGCYNRCWEAAATDEADAILHLLELSCEQLKAGGESSEAWSCVEKLGKNPNLWCGAQDLRLAGLELFMMCTAKDSQSDLSGLTMAAQLLKRMAELQRPVEDLRRLLCHAASVSAACGATLRQAFTDERPTLHALRQLLATAWSKGQEFGESLQWTSAALMFEAGHQILEILETVDPTAEGVDSARVRDFMDVRIWFLVMDASARVQQAWALCIPLAEETLVDRYSHALDGELQAKDPNDPESLRYALTCLQNAHRLRRQSQELQAKGIQGQVPCSSSTWCQRRFLIMVLLEFEVRCLLGDTWHNRNPRLKEASMVGLCGS</sequence>
<dbReference type="Proteomes" id="UP001152797">
    <property type="component" value="Unassembled WGS sequence"/>
</dbReference>
<evidence type="ECO:0000313" key="2">
    <source>
        <dbReference type="EMBL" id="CAL1126094.1"/>
    </source>
</evidence>
<dbReference type="EMBL" id="CAMXCT020000029">
    <property type="protein sequence ID" value="CAL1126094.1"/>
    <property type="molecule type" value="Genomic_DNA"/>
</dbReference>
<proteinExistence type="predicted"/>
<protein>
    <submittedName>
        <fullName evidence="3">Calponin-homology (CH) domain-containing protein</fullName>
    </submittedName>
</protein>
<gene>
    <name evidence="1" type="ORF">C1SCF055_LOCUS1279</name>
</gene>
<comment type="caution">
    <text evidence="1">The sequence shown here is derived from an EMBL/GenBank/DDBJ whole genome shotgun (WGS) entry which is preliminary data.</text>
</comment>
<organism evidence="1">
    <name type="scientific">Cladocopium goreaui</name>
    <dbReference type="NCBI Taxonomy" id="2562237"/>
    <lineage>
        <taxon>Eukaryota</taxon>
        <taxon>Sar</taxon>
        <taxon>Alveolata</taxon>
        <taxon>Dinophyceae</taxon>
        <taxon>Suessiales</taxon>
        <taxon>Symbiodiniaceae</taxon>
        <taxon>Cladocopium</taxon>
    </lineage>
</organism>
<dbReference type="EMBL" id="CAMXCT010000029">
    <property type="protein sequence ID" value="CAI3972719.1"/>
    <property type="molecule type" value="Genomic_DNA"/>
</dbReference>
<reference evidence="1" key="1">
    <citation type="submission" date="2022-10" db="EMBL/GenBank/DDBJ databases">
        <authorList>
            <person name="Chen Y."/>
            <person name="Dougan E. K."/>
            <person name="Chan C."/>
            <person name="Rhodes N."/>
            <person name="Thang M."/>
        </authorList>
    </citation>
    <scope>NUCLEOTIDE SEQUENCE</scope>
</reference>
<dbReference type="AlphaFoldDB" id="A0A9P1BG61"/>
<evidence type="ECO:0000313" key="1">
    <source>
        <dbReference type="EMBL" id="CAI3972719.1"/>
    </source>
</evidence>
<dbReference type="EMBL" id="CAMXCT030000029">
    <property type="protein sequence ID" value="CAL4760031.1"/>
    <property type="molecule type" value="Genomic_DNA"/>
</dbReference>
<evidence type="ECO:0000313" key="4">
    <source>
        <dbReference type="Proteomes" id="UP001152797"/>
    </source>
</evidence>
<evidence type="ECO:0000313" key="3">
    <source>
        <dbReference type="EMBL" id="CAL4760031.1"/>
    </source>
</evidence>
<name>A0A9P1BG61_9DINO</name>
<keyword evidence="4" id="KW-1185">Reference proteome</keyword>
<reference evidence="2" key="2">
    <citation type="submission" date="2024-04" db="EMBL/GenBank/DDBJ databases">
        <authorList>
            <person name="Chen Y."/>
            <person name="Shah S."/>
            <person name="Dougan E. K."/>
            <person name="Thang M."/>
            <person name="Chan C."/>
        </authorList>
    </citation>
    <scope>NUCLEOTIDE SEQUENCE [LARGE SCALE GENOMIC DNA]</scope>
</reference>
<dbReference type="OrthoDB" id="10606719at2759"/>